<sequence>MTLQDALTYHYRAVPRDMICAPDAISHLCDALDQLMAYKAMIICGPTILQHADVVQRVQEALGERCAGLFAGVLPHAPVDMIAEAFQAVKAVQPEALVSVGGGSSHDTAKGLATLLAQGGRIHDYETRFTPPDQVELPNFTNNKIPVIAISTTMGAAELSGGAGFTDQSLGRKIVVADPWTMPCSVLIDGRALATTPLSILRSTAIGQLRIAVESICSPRHNPIGDAMGTAAIRMLVQYLPVCSADDIDSLLQVKTAACMASLANVGGLGLCTATAHHVGGLYRVAHGEANGILLPHTMRFNLDACAERQALIAEAMGIDTSAMTPAEAGLAAADAVAELCRTLGLPSRLRDVDVPEAGLEHIAAATLHDRGLATNPKPVADAAPILHVLHQAW</sequence>
<organism evidence="5 6">
    <name type="scientific">Entotheonella factor</name>
    <dbReference type="NCBI Taxonomy" id="1429438"/>
    <lineage>
        <taxon>Bacteria</taxon>
        <taxon>Pseudomonadati</taxon>
        <taxon>Nitrospinota/Tectimicrobiota group</taxon>
        <taxon>Candidatus Tectimicrobiota</taxon>
        <taxon>Candidatus Entotheonellia</taxon>
        <taxon>Candidatus Entotheonellales</taxon>
        <taxon>Candidatus Entotheonellaceae</taxon>
        <taxon>Candidatus Entotheonella</taxon>
    </lineage>
</organism>
<evidence type="ECO:0000313" key="5">
    <source>
        <dbReference type="EMBL" id="ETW94921.1"/>
    </source>
</evidence>
<dbReference type="Gene3D" id="3.40.50.1970">
    <property type="match status" value="1"/>
</dbReference>
<name>W4LC74_ENTF1</name>
<dbReference type="PANTHER" id="PTHR11496">
    <property type="entry name" value="ALCOHOL DEHYDROGENASE"/>
    <property type="match status" value="1"/>
</dbReference>
<dbReference type="EMBL" id="AZHW01000984">
    <property type="protein sequence ID" value="ETW94921.1"/>
    <property type="molecule type" value="Genomic_DNA"/>
</dbReference>
<evidence type="ECO:0000256" key="1">
    <source>
        <dbReference type="ARBA" id="ARBA00007358"/>
    </source>
</evidence>
<dbReference type="HOGENOM" id="CLU_007207_0_0_7"/>
<dbReference type="Gene3D" id="1.20.1090.10">
    <property type="entry name" value="Dehydroquinate synthase-like - alpha domain"/>
    <property type="match status" value="1"/>
</dbReference>
<dbReference type="AlphaFoldDB" id="W4LC74"/>
<dbReference type="Proteomes" id="UP000019141">
    <property type="component" value="Unassembled WGS sequence"/>
</dbReference>
<dbReference type="PANTHER" id="PTHR11496:SF102">
    <property type="entry name" value="ALCOHOL DEHYDROGENASE 4"/>
    <property type="match status" value="1"/>
</dbReference>
<keyword evidence="6" id="KW-1185">Reference proteome</keyword>
<dbReference type="GO" id="GO:0046872">
    <property type="term" value="F:metal ion binding"/>
    <property type="evidence" value="ECO:0007669"/>
    <property type="project" value="InterPro"/>
</dbReference>
<comment type="caution">
    <text evidence="5">The sequence shown here is derived from an EMBL/GenBank/DDBJ whole genome shotgun (WGS) entry which is preliminary data.</text>
</comment>
<proteinExistence type="inferred from homology"/>
<protein>
    <submittedName>
        <fullName evidence="5">Uncharacterized protein</fullName>
    </submittedName>
</protein>
<dbReference type="Pfam" id="PF00465">
    <property type="entry name" value="Fe-ADH"/>
    <property type="match status" value="1"/>
</dbReference>
<feature type="domain" description="Fe-containing alcohol dehydrogenase-like C-terminal" evidence="4">
    <location>
        <begin position="209"/>
        <end position="393"/>
    </location>
</feature>
<dbReference type="InterPro" id="IPR056798">
    <property type="entry name" value="ADH_Fe_C"/>
</dbReference>
<evidence type="ECO:0000313" key="6">
    <source>
        <dbReference type="Proteomes" id="UP000019141"/>
    </source>
</evidence>
<evidence type="ECO:0000256" key="2">
    <source>
        <dbReference type="ARBA" id="ARBA00023002"/>
    </source>
</evidence>
<feature type="domain" description="Alcohol dehydrogenase iron-type/glycerol dehydrogenase GldA" evidence="3">
    <location>
        <begin position="15"/>
        <end position="189"/>
    </location>
</feature>
<evidence type="ECO:0000259" key="4">
    <source>
        <dbReference type="Pfam" id="PF25137"/>
    </source>
</evidence>
<dbReference type="GO" id="GO:0004022">
    <property type="term" value="F:alcohol dehydrogenase (NAD+) activity"/>
    <property type="evidence" value="ECO:0007669"/>
    <property type="project" value="TreeGrafter"/>
</dbReference>
<dbReference type="InterPro" id="IPR039697">
    <property type="entry name" value="Alcohol_dehydrogenase_Fe"/>
</dbReference>
<reference evidence="5 6" key="1">
    <citation type="journal article" date="2014" name="Nature">
        <title>An environmental bacterial taxon with a large and distinct metabolic repertoire.</title>
        <authorList>
            <person name="Wilson M.C."/>
            <person name="Mori T."/>
            <person name="Ruckert C."/>
            <person name="Uria A.R."/>
            <person name="Helf M.J."/>
            <person name="Takada K."/>
            <person name="Gernert C."/>
            <person name="Steffens U.A."/>
            <person name="Heycke N."/>
            <person name="Schmitt S."/>
            <person name="Rinke C."/>
            <person name="Helfrich E.J."/>
            <person name="Brachmann A.O."/>
            <person name="Gurgui C."/>
            <person name="Wakimoto T."/>
            <person name="Kracht M."/>
            <person name="Crusemann M."/>
            <person name="Hentschel U."/>
            <person name="Abe I."/>
            <person name="Matsunaga S."/>
            <person name="Kalinowski J."/>
            <person name="Takeyama H."/>
            <person name="Piel J."/>
        </authorList>
    </citation>
    <scope>NUCLEOTIDE SEQUENCE [LARGE SCALE GENOMIC DNA]</scope>
    <source>
        <strain evidence="6">TSY1</strain>
    </source>
</reference>
<gene>
    <name evidence="5" type="ORF">ETSY1_32765</name>
</gene>
<comment type="similarity">
    <text evidence="1">Belongs to the iron-containing alcohol dehydrogenase family.</text>
</comment>
<keyword evidence="2" id="KW-0560">Oxidoreductase</keyword>
<dbReference type="Pfam" id="PF25137">
    <property type="entry name" value="ADH_Fe_C"/>
    <property type="match status" value="1"/>
</dbReference>
<evidence type="ECO:0000259" key="3">
    <source>
        <dbReference type="Pfam" id="PF00465"/>
    </source>
</evidence>
<accession>W4LC74</accession>
<dbReference type="SUPFAM" id="SSF56796">
    <property type="entry name" value="Dehydroquinate synthase-like"/>
    <property type="match status" value="1"/>
</dbReference>
<dbReference type="InterPro" id="IPR001670">
    <property type="entry name" value="ADH_Fe/GldA"/>
</dbReference>